<dbReference type="Gene3D" id="3.30.2010.10">
    <property type="entry name" value="Metalloproteases ('zincins'), catalytic domain"/>
    <property type="match status" value="1"/>
</dbReference>
<comment type="caution">
    <text evidence="2">The sequence shown here is derived from an EMBL/GenBank/DDBJ whole genome shotgun (WGS) entry which is preliminary data.</text>
</comment>
<dbReference type="EMBL" id="VFIA01000100">
    <property type="protein sequence ID" value="MBC3795257.1"/>
    <property type="molecule type" value="Genomic_DNA"/>
</dbReference>
<evidence type="ECO:0000259" key="1">
    <source>
        <dbReference type="Pfam" id="PF01863"/>
    </source>
</evidence>
<dbReference type="RefSeq" id="WP_186742497.1">
    <property type="nucleotide sequence ID" value="NZ_VFIA01000100.1"/>
</dbReference>
<dbReference type="PANTHER" id="PTHR30399:SF1">
    <property type="entry name" value="UTP PYROPHOSPHATASE"/>
    <property type="match status" value="1"/>
</dbReference>
<sequence>MEQLMLGDITVDVVQKDIKNVHLSVYPPTGRVRIAAPLRMNLDTIRIYAISKLSWIKQQQTKFREQPRETPREYLNKEGHYYLGKRYLLTIIERDAPPQIKLRHSTIELYVRPDTEAQKRKDILESWYRERLKELAPSIIEKWEDKMSVSLNEFQVKKMKTKWGTCNCDAKNMLGNYLWSISQIRCSMI</sequence>
<feature type="domain" description="YgjP-like metallopeptidase" evidence="1">
    <location>
        <begin position="23"/>
        <end position="171"/>
    </location>
</feature>
<dbReference type="PANTHER" id="PTHR30399">
    <property type="entry name" value="UNCHARACTERIZED PROTEIN YGJP"/>
    <property type="match status" value="1"/>
</dbReference>
<accession>A0ABR6WFE7</accession>
<dbReference type="Proteomes" id="UP000700732">
    <property type="component" value="Unassembled WGS sequence"/>
</dbReference>
<organism evidence="2 3">
    <name type="scientific">Spirosoma utsteinense</name>
    <dbReference type="NCBI Taxonomy" id="2585773"/>
    <lineage>
        <taxon>Bacteria</taxon>
        <taxon>Pseudomonadati</taxon>
        <taxon>Bacteroidota</taxon>
        <taxon>Cytophagia</taxon>
        <taxon>Cytophagales</taxon>
        <taxon>Cytophagaceae</taxon>
        <taxon>Spirosoma</taxon>
    </lineage>
</organism>
<dbReference type="InterPro" id="IPR002725">
    <property type="entry name" value="YgjP-like_metallopeptidase"/>
</dbReference>
<reference evidence="2 3" key="1">
    <citation type="submission" date="2019-06" db="EMBL/GenBank/DDBJ databases">
        <title>Spirosoma utsteinense sp. nov. isolated from Antarctic ice-free soils.</title>
        <authorList>
            <person name="Tahon G."/>
        </authorList>
    </citation>
    <scope>NUCLEOTIDE SEQUENCE [LARGE SCALE GENOMIC DNA]</scope>
    <source>
        <strain evidence="2 3">LMG 31447</strain>
    </source>
</reference>
<keyword evidence="3" id="KW-1185">Reference proteome</keyword>
<proteinExistence type="predicted"/>
<gene>
    <name evidence="2" type="ORF">FH603_5792</name>
</gene>
<dbReference type="InterPro" id="IPR053136">
    <property type="entry name" value="UTP_pyrophosphatase-like"/>
</dbReference>
<protein>
    <recommendedName>
        <fullName evidence="1">YgjP-like metallopeptidase domain-containing protein</fullName>
    </recommendedName>
</protein>
<name>A0ABR6WFE7_9BACT</name>
<dbReference type="Pfam" id="PF01863">
    <property type="entry name" value="YgjP-like"/>
    <property type="match status" value="1"/>
</dbReference>
<evidence type="ECO:0000313" key="2">
    <source>
        <dbReference type="EMBL" id="MBC3795257.1"/>
    </source>
</evidence>
<evidence type="ECO:0000313" key="3">
    <source>
        <dbReference type="Proteomes" id="UP000700732"/>
    </source>
</evidence>